<dbReference type="Pfam" id="PF01569">
    <property type="entry name" value="PAP2"/>
    <property type="match status" value="1"/>
</dbReference>
<gene>
    <name evidence="5" type="ORF">HF521_012054</name>
</gene>
<feature type="compositionally biased region" description="Low complexity" evidence="2">
    <location>
        <begin position="421"/>
        <end position="430"/>
    </location>
</feature>
<dbReference type="CDD" id="cd03388">
    <property type="entry name" value="PAP2_SPPase1"/>
    <property type="match status" value="1"/>
</dbReference>
<dbReference type="AlphaFoldDB" id="A0A8T0ADQ6"/>
<feature type="transmembrane region" description="Helical" evidence="3">
    <location>
        <begin position="149"/>
        <end position="166"/>
    </location>
</feature>
<dbReference type="SUPFAM" id="SSF48317">
    <property type="entry name" value="Acid phosphatase/Vanadium-dependent haloperoxidase"/>
    <property type="match status" value="1"/>
</dbReference>
<dbReference type="InterPro" id="IPR036938">
    <property type="entry name" value="PAP2/HPO_sf"/>
</dbReference>
<sequence length="888" mass="100926">MVTTLIARFVRFCKYLQDPRHVARFQQLCGVRGTFSRRSAAPEQTSARDPPPNGACMKRCDQEVGECVKPHHGENNEAPGTERLDCRGRVKPLRKNSLTDDVGQEFIIESKFLFYLFTMGTELGNEMFFIVFFPFLMWNVDACVSRQVIVVWVWVLFFGQTTKDLVGWTRPASPPVVKVEVFYNFEYSMPSVHAMTGASVPFCLFMLTYNRWEYPFLLGLSVAICWSFLVCISRIYMGMHSVLEVITGFLYSLLILACFLPVLEDIDTFYLSGSMAPALILLLHVGLAVLAFSLDSWSTSRADTAQALATGAGGALASNFNQHLGLHFDPPASSLPLKMPSITSALLGRSLLRLLIGVAVLLAVRAIMKAIAIPLACQLFGVPSNDGKTSRHFTAALAYTALNTLLVSSQHDWKADGLSAMSSAATTPPSVDKVDGFSRKSVRKAKQKRSQSSSQFKSQDKPIELVQLPLLKDVSAQEQPELFLKKLQQCCTLFDFIDTLSDLKMKEYKRSTLNELVDYVTLSRGYLTEQTYPEVVKMVSCNIFRTLPPSDSNEFDPEEDEPTLEASWPHLQLVYEFFIRFLESQEFQPSIAKKYIDQKFVLQLLELFDSEDPRERDCLKTVLHRIYGKFLGLRAFIRKQINNIFLGFVYETEHFNGVAELLEILGSIINGFALPLKAEHKQFLVKVLLPLHSAKSLSLFHAQLAYCIVQFLEKDPTLTEPVIRGLLKFWPKTCSQKEVMFLGELEEILDVIEPTQFVKVQEPLFKQISRCVSSPHFQVAERALYYWNNEYIMSLIEENSSVILPIMFASLYRISKEHWNPAISALIYNVLKAFMEMNSALFDELAATYKSERQREKKKDKDREDLWRKLEELELRRGIQNSDGIIPT</sequence>
<dbReference type="GO" id="GO:0007165">
    <property type="term" value="P:signal transduction"/>
    <property type="evidence" value="ECO:0007669"/>
    <property type="project" value="InterPro"/>
</dbReference>
<dbReference type="GO" id="GO:0005829">
    <property type="term" value="C:cytosol"/>
    <property type="evidence" value="ECO:0007669"/>
    <property type="project" value="TreeGrafter"/>
</dbReference>
<feature type="transmembrane region" description="Helical" evidence="3">
    <location>
        <begin position="242"/>
        <end position="263"/>
    </location>
</feature>
<comment type="caution">
    <text evidence="5">The sequence shown here is derived from an EMBL/GenBank/DDBJ whole genome shotgun (WGS) entry which is preliminary data.</text>
</comment>
<keyword evidence="6" id="KW-1185">Reference proteome</keyword>
<dbReference type="SMART" id="SM00014">
    <property type="entry name" value="acidPPc"/>
    <property type="match status" value="1"/>
</dbReference>
<feature type="region of interest" description="Disordered" evidence="2">
    <location>
        <begin position="421"/>
        <end position="458"/>
    </location>
</feature>
<evidence type="ECO:0000313" key="5">
    <source>
        <dbReference type="EMBL" id="KAF7690250.1"/>
    </source>
</evidence>
<dbReference type="InterPro" id="IPR000326">
    <property type="entry name" value="PAP2/HPO"/>
</dbReference>
<dbReference type="InterPro" id="IPR002554">
    <property type="entry name" value="PP2A_B56"/>
</dbReference>
<feature type="compositionally biased region" description="Basic residues" evidence="2">
    <location>
        <begin position="440"/>
        <end position="449"/>
    </location>
</feature>
<dbReference type="SUPFAM" id="SSF48371">
    <property type="entry name" value="ARM repeat"/>
    <property type="match status" value="1"/>
</dbReference>
<dbReference type="PANTHER" id="PTHR10257:SF92">
    <property type="entry name" value="SERINE_THREONINE-PROTEIN PHOSPHATASE 2A 56 KDA REGULATORY SUBUNIT EPSILON ISOFORM"/>
    <property type="match status" value="1"/>
</dbReference>
<evidence type="ECO:0000256" key="2">
    <source>
        <dbReference type="SAM" id="MobiDB-lite"/>
    </source>
</evidence>
<evidence type="ECO:0000256" key="1">
    <source>
        <dbReference type="ARBA" id="ARBA00009745"/>
    </source>
</evidence>
<dbReference type="GO" id="GO:0000159">
    <property type="term" value="C:protein phosphatase type 2A complex"/>
    <property type="evidence" value="ECO:0007669"/>
    <property type="project" value="InterPro"/>
</dbReference>
<proteinExistence type="inferred from homology"/>
<dbReference type="FunFam" id="1.25.10.10:FF:000010">
    <property type="entry name" value="Serine/threonine-protein phosphatase 2A 56 kDa regulatory subunit"/>
    <property type="match status" value="1"/>
</dbReference>
<keyword evidence="3" id="KW-0472">Membrane</keyword>
<organism evidence="5 6">
    <name type="scientific">Silurus meridionalis</name>
    <name type="common">Southern catfish</name>
    <name type="synonym">Silurus soldatovi meridionalis</name>
    <dbReference type="NCBI Taxonomy" id="175797"/>
    <lineage>
        <taxon>Eukaryota</taxon>
        <taxon>Metazoa</taxon>
        <taxon>Chordata</taxon>
        <taxon>Craniata</taxon>
        <taxon>Vertebrata</taxon>
        <taxon>Euteleostomi</taxon>
        <taxon>Actinopterygii</taxon>
        <taxon>Neopterygii</taxon>
        <taxon>Teleostei</taxon>
        <taxon>Ostariophysi</taxon>
        <taxon>Siluriformes</taxon>
        <taxon>Siluridae</taxon>
        <taxon>Silurus</taxon>
    </lineage>
</organism>
<protein>
    <recommendedName>
        <fullName evidence="4">Phosphatidic acid phosphatase type 2/haloperoxidase domain-containing protein</fullName>
    </recommendedName>
</protein>
<dbReference type="InterPro" id="IPR016024">
    <property type="entry name" value="ARM-type_fold"/>
</dbReference>
<dbReference type="GO" id="GO:0005634">
    <property type="term" value="C:nucleus"/>
    <property type="evidence" value="ECO:0007669"/>
    <property type="project" value="TreeGrafter"/>
</dbReference>
<feature type="transmembrane region" description="Helical" evidence="3">
    <location>
        <begin position="187"/>
        <end position="208"/>
    </location>
</feature>
<comment type="similarity">
    <text evidence="1">Belongs to the phosphatase 2A regulatory subunit B56 family.</text>
</comment>
<evidence type="ECO:0000313" key="6">
    <source>
        <dbReference type="Proteomes" id="UP000606274"/>
    </source>
</evidence>
<feature type="domain" description="Phosphatidic acid phosphatase type 2/haloperoxidase" evidence="4">
    <location>
        <begin position="146"/>
        <end position="260"/>
    </location>
</feature>
<dbReference type="Pfam" id="PF01603">
    <property type="entry name" value="B56"/>
    <property type="match status" value="1"/>
</dbReference>
<dbReference type="EMBL" id="JABFDY010000023">
    <property type="protein sequence ID" value="KAF7690250.1"/>
    <property type="molecule type" value="Genomic_DNA"/>
</dbReference>
<keyword evidence="3" id="KW-0812">Transmembrane</keyword>
<dbReference type="GO" id="GO:0072542">
    <property type="term" value="F:protein phosphatase activator activity"/>
    <property type="evidence" value="ECO:0007669"/>
    <property type="project" value="TreeGrafter"/>
</dbReference>
<dbReference type="Proteomes" id="UP000606274">
    <property type="component" value="Unassembled WGS sequence"/>
</dbReference>
<evidence type="ECO:0000259" key="4">
    <source>
        <dbReference type="SMART" id="SM00014"/>
    </source>
</evidence>
<dbReference type="Gene3D" id="1.25.10.10">
    <property type="entry name" value="Leucine-rich Repeat Variant"/>
    <property type="match status" value="1"/>
</dbReference>
<dbReference type="InterPro" id="IPR011989">
    <property type="entry name" value="ARM-like"/>
</dbReference>
<feature type="transmembrane region" description="Helical" evidence="3">
    <location>
        <begin position="112"/>
        <end position="137"/>
    </location>
</feature>
<accession>A0A8T0ADQ6</accession>
<dbReference type="PANTHER" id="PTHR10257">
    <property type="entry name" value="SERINE/THREONINE PROTEIN PHOSPHATASE 2A PP2A REGULATORY SUBUNIT B"/>
    <property type="match status" value="1"/>
</dbReference>
<dbReference type="Gene3D" id="1.20.144.10">
    <property type="entry name" value="Phosphatidic acid phosphatase type 2/haloperoxidase"/>
    <property type="match status" value="1"/>
</dbReference>
<evidence type="ECO:0000256" key="3">
    <source>
        <dbReference type="SAM" id="Phobius"/>
    </source>
</evidence>
<feature type="transmembrane region" description="Helical" evidence="3">
    <location>
        <begin position="214"/>
        <end position="235"/>
    </location>
</feature>
<keyword evidence="3" id="KW-1133">Transmembrane helix</keyword>
<name>A0A8T0ADQ6_SILME</name>
<reference evidence="5" key="1">
    <citation type="submission" date="2020-08" db="EMBL/GenBank/DDBJ databases">
        <title>Chromosome-level assembly of Southern catfish (Silurus meridionalis) provides insights into visual adaptation to the nocturnal and benthic lifestyles.</title>
        <authorList>
            <person name="Zhang Y."/>
            <person name="Wang D."/>
            <person name="Peng Z."/>
        </authorList>
    </citation>
    <scope>NUCLEOTIDE SEQUENCE</scope>
    <source>
        <strain evidence="5">SWU-2019-XX</strain>
        <tissue evidence="5">Muscle</tissue>
    </source>
</reference>
<feature type="transmembrane region" description="Helical" evidence="3">
    <location>
        <begin position="269"/>
        <end position="292"/>
    </location>
</feature>